<protein>
    <submittedName>
        <fullName evidence="3">GAF domain-containing protein</fullName>
    </submittedName>
</protein>
<dbReference type="AlphaFoldDB" id="A0A7M2RHF9"/>
<comment type="similarity">
    <text evidence="1">Belongs to the free Met sulfoxide reductase family.</text>
</comment>
<dbReference type="EMBL" id="CP063304">
    <property type="protein sequence ID" value="QOV19434.1"/>
    <property type="molecule type" value="Genomic_DNA"/>
</dbReference>
<accession>A0A7M2RHF9</accession>
<dbReference type="Gene3D" id="3.30.450.40">
    <property type="match status" value="1"/>
</dbReference>
<sequence length="154" mass="17473">MNAEKEKMYQLLIRQQEELLSYEDHWISILANSSALLNETLRNSVFTGYYLFDGEKLFLGPFQGKVSCTSIQLGRGVCGAAAKNKETLIVDDVREYDNYISCDSAAASEIVVPMCSDDKLLGVLDIDSSKVKEYDDLDKKYLENYIEIIIRGYE</sequence>
<name>A0A7M2RHF9_9FIRM</name>
<dbReference type="RefSeq" id="WP_193735754.1">
    <property type="nucleotide sequence ID" value="NZ_CP063304.1"/>
</dbReference>
<dbReference type="Proteomes" id="UP000593601">
    <property type="component" value="Chromosome"/>
</dbReference>
<dbReference type="KEGG" id="bliq:INP51_00155"/>
<evidence type="ECO:0000256" key="1">
    <source>
        <dbReference type="ARBA" id="ARBA00038454"/>
    </source>
</evidence>
<evidence type="ECO:0000313" key="3">
    <source>
        <dbReference type="EMBL" id="QOV19434.1"/>
    </source>
</evidence>
<evidence type="ECO:0000259" key="2">
    <source>
        <dbReference type="Pfam" id="PF13185"/>
    </source>
</evidence>
<dbReference type="InterPro" id="IPR029016">
    <property type="entry name" value="GAF-like_dom_sf"/>
</dbReference>
<dbReference type="InterPro" id="IPR051330">
    <property type="entry name" value="Phosphatase_reg/MetRdx"/>
</dbReference>
<dbReference type="FunFam" id="3.30.450.40:FF:000008">
    <property type="entry name" value="GAF domain-containing proteins"/>
    <property type="match status" value="1"/>
</dbReference>
<reference evidence="3 4" key="1">
    <citation type="submission" date="2020-10" db="EMBL/GenBank/DDBJ databases">
        <title>Blautia liquoris sp.nov., isolated from the mud in a fermentation cellar used for the production of Chinese strong-flavoured liquor.</title>
        <authorList>
            <person name="Lu L."/>
        </authorList>
    </citation>
    <scope>NUCLEOTIDE SEQUENCE [LARGE SCALE GENOMIC DNA]</scope>
    <source>
        <strain evidence="3 4">LZLJ-3</strain>
    </source>
</reference>
<evidence type="ECO:0000313" key="4">
    <source>
        <dbReference type="Proteomes" id="UP000593601"/>
    </source>
</evidence>
<feature type="domain" description="GAF" evidence="2">
    <location>
        <begin position="43"/>
        <end position="144"/>
    </location>
</feature>
<gene>
    <name evidence="3" type="ORF">INP51_00155</name>
</gene>
<dbReference type="Pfam" id="PF13185">
    <property type="entry name" value="GAF_2"/>
    <property type="match status" value="1"/>
</dbReference>
<dbReference type="PANTHER" id="PTHR21021:SF15">
    <property type="entry name" value="FREE METHIONINE-R-SULFOXIDE REDUCTASE"/>
    <property type="match status" value="1"/>
</dbReference>
<dbReference type="InterPro" id="IPR003018">
    <property type="entry name" value="GAF"/>
</dbReference>
<dbReference type="GO" id="GO:0033745">
    <property type="term" value="F:L-methionine-(R)-S-oxide reductase activity"/>
    <property type="evidence" value="ECO:0007669"/>
    <property type="project" value="TreeGrafter"/>
</dbReference>
<organism evidence="3 4">
    <name type="scientific">Blautia liquoris</name>
    <dbReference type="NCBI Taxonomy" id="2779518"/>
    <lineage>
        <taxon>Bacteria</taxon>
        <taxon>Bacillati</taxon>
        <taxon>Bacillota</taxon>
        <taxon>Clostridia</taxon>
        <taxon>Lachnospirales</taxon>
        <taxon>Lachnospiraceae</taxon>
        <taxon>Blautia</taxon>
    </lineage>
</organism>
<proteinExistence type="inferred from homology"/>
<dbReference type="SUPFAM" id="SSF55781">
    <property type="entry name" value="GAF domain-like"/>
    <property type="match status" value="1"/>
</dbReference>
<dbReference type="PANTHER" id="PTHR21021">
    <property type="entry name" value="GAF/PUTATIVE CYTOSKELETAL PROTEIN"/>
    <property type="match status" value="1"/>
</dbReference>
<dbReference type="GO" id="GO:0005829">
    <property type="term" value="C:cytosol"/>
    <property type="evidence" value="ECO:0007669"/>
    <property type="project" value="TreeGrafter"/>
</dbReference>
<keyword evidence="4" id="KW-1185">Reference proteome</keyword>